<dbReference type="KEGG" id="pvi:Cvib_1075"/>
<sequence>MKNESRLLGSGNNDGSRHTEYAAHHSAARREITVDELFRIIRRRRFGILVLMGASLVLTMLVYVLQKPEYHAVSVVMIKDDKRPSDLLQAVLGPDASVDMNASKKDIALIKSMPIAELTIKELERSRNGKALEIFGNKTYQSPVIALVSHIVPFKVGNAGPRKDRSPEEILRRRALLLTKRIRVTPVKDTNMLKVSVASPFSNEAELLTNTLCSVYREADIERNSEKYAQANSFIAKSLVDQKQKLDEADRSLSGYMSRNEIYEVSGNTQQLLNKMVDSDAQYNAVQAEYHTVANTLNFLEKKLSESDKAISSQIEQTVNSQLSSIMDKIHGLENSYVALLKQKGSDEPAVKAKKQELDEVKARYEKLQRSSIAGEIGYAGRARKFGFDMVSEKLQIERKLNELKFRAGEFARIRQYYESQLSNLPYKQQAYLKLERDRNVASKTYEELKQKFDETRIFLGSEVGGVSIIGSAFRPFTPEKPSLPVNLLLGVLFGGLLAIGYTYIEESVDGTLQDDFFFDEIGVRPLAYIPTVGPYGYPALPGYGKGKLMESTGRTIRKLLPGSSEGDGENSVTVTVLPAPLICDNLDSPFAESIRMLRTSIQYSIPGKPPQSILISGTAMWEGKSTVCVNLGMAYALVGKKTLIIDCDLRRPSQHIKLNCQRGPGLTDFLNSENDEFSAPHIQTTQVDNLFLLSAGAKVSGPSELLASDDMQRLLAVMKTRFDCILLDCSPFFLSDASQLADWVDGIVMVSRLQYTGRKMLQNIISDPYLKARLLGVALISTTEMSKQGYYGKYGYAEYEEESQLLS</sequence>
<keyword evidence="3" id="KW-0808">Transferase</keyword>
<reference evidence="13" key="1">
    <citation type="submission" date="2007-03" db="EMBL/GenBank/DDBJ databases">
        <title>Complete sequence of Prosthecochloris vibrioformis DSM 265.</title>
        <authorList>
            <consortium name="US DOE Joint Genome Institute"/>
            <person name="Copeland A."/>
            <person name="Lucas S."/>
            <person name="Lapidus A."/>
            <person name="Barry K."/>
            <person name="Detter J.C."/>
            <person name="Glavina del Rio T."/>
            <person name="Hammon N."/>
            <person name="Israni S."/>
            <person name="Pitluck S."/>
            <person name="Schmutz J."/>
            <person name="Larimer F."/>
            <person name="Land M."/>
            <person name="Hauser L."/>
            <person name="Mikhailova N."/>
            <person name="Li T."/>
            <person name="Overmann J."/>
            <person name="Schuster S.C."/>
            <person name="Bryant D.A."/>
            <person name="Richardson P."/>
        </authorList>
    </citation>
    <scope>NUCLEOTIDE SEQUENCE [LARGE SCALE GENOMIC DNA]</scope>
    <source>
        <strain evidence="13">DSM 265</strain>
    </source>
</reference>
<dbReference type="PANTHER" id="PTHR32309">
    <property type="entry name" value="TYROSINE-PROTEIN KINASE"/>
    <property type="match status" value="1"/>
</dbReference>
<feature type="compositionally biased region" description="Basic and acidic residues" evidence="9">
    <location>
        <begin position="15"/>
        <end position="25"/>
    </location>
</feature>
<protein>
    <recommendedName>
        <fullName evidence="2">non-specific protein-tyrosine kinase</fullName>
        <ecNumber evidence="2">2.7.10.2</ecNumber>
    </recommendedName>
</protein>
<evidence type="ECO:0000259" key="11">
    <source>
        <dbReference type="Pfam" id="PF13614"/>
    </source>
</evidence>
<evidence type="ECO:0000259" key="12">
    <source>
        <dbReference type="Pfam" id="PF13807"/>
    </source>
</evidence>
<evidence type="ECO:0000256" key="1">
    <source>
        <dbReference type="ARBA" id="ARBA00007316"/>
    </source>
</evidence>
<evidence type="ECO:0000256" key="4">
    <source>
        <dbReference type="ARBA" id="ARBA00022741"/>
    </source>
</evidence>
<keyword evidence="4" id="KW-0547">Nucleotide-binding</keyword>
<feature type="domain" description="AAA" evidence="11">
    <location>
        <begin position="624"/>
        <end position="734"/>
    </location>
</feature>
<evidence type="ECO:0000313" key="13">
    <source>
        <dbReference type="EMBL" id="ABP37089.1"/>
    </source>
</evidence>
<proteinExistence type="inferred from homology"/>
<dbReference type="Gene3D" id="3.40.50.300">
    <property type="entry name" value="P-loop containing nucleotide triphosphate hydrolases"/>
    <property type="match status" value="1"/>
</dbReference>
<gene>
    <name evidence="13" type="ordered locus">Cvib_1075</name>
</gene>
<comment type="similarity">
    <text evidence="1">Belongs to the CpsD/CapB family.</text>
</comment>
<dbReference type="HOGENOM" id="CLU_009912_2_1_10"/>
<dbReference type="GO" id="GO:0005886">
    <property type="term" value="C:plasma membrane"/>
    <property type="evidence" value="ECO:0007669"/>
    <property type="project" value="TreeGrafter"/>
</dbReference>
<comment type="catalytic activity">
    <reaction evidence="8">
        <text>L-tyrosyl-[protein] + ATP = O-phospho-L-tyrosyl-[protein] + ADP + H(+)</text>
        <dbReference type="Rhea" id="RHEA:10596"/>
        <dbReference type="Rhea" id="RHEA-COMP:10136"/>
        <dbReference type="Rhea" id="RHEA-COMP:20101"/>
        <dbReference type="ChEBI" id="CHEBI:15378"/>
        <dbReference type="ChEBI" id="CHEBI:30616"/>
        <dbReference type="ChEBI" id="CHEBI:46858"/>
        <dbReference type="ChEBI" id="CHEBI:61978"/>
        <dbReference type="ChEBI" id="CHEBI:456216"/>
        <dbReference type="EC" id="2.7.10.2"/>
    </reaction>
</comment>
<keyword evidence="5" id="KW-0418">Kinase</keyword>
<evidence type="ECO:0000256" key="2">
    <source>
        <dbReference type="ARBA" id="ARBA00011903"/>
    </source>
</evidence>
<accession>A4SF30</accession>
<dbReference type="Pfam" id="PF13807">
    <property type="entry name" value="GNVR"/>
    <property type="match status" value="1"/>
</dbReference>
<evidence type="ECO:0000256" key="5">
    <source>
        <dbReference type="ARBA" id="ARBA00022777"/>
    </source>
</evidence>
<dbReference type="InterPro" id="IPR032807">
    <property type="entry name" value="GNVR"/>
</dbReference>
<keyword evidence="10" id="KW-0472">Membrane</keyword>
<dbReference type="eggNOG" id="COG3206">
    <property type="taxonomic scope" value="Bacteria"/>
</dbReference>
<dbReference type="GO" id="GO:0005524">
    <property type="term" value="F:ATP binding"/>
    <property type="evidence" value="ECO:0007669"/>
    <property type="project" value="UniProtKB-KW"/>
</dbReference>
<dbReference type="InterPro" id="IPR005702">
    <property type="entry name" value="Wzc-like_C"/>
</dbReference>
<evidence type="ECO:0000256" key="3">
    <source>
        <dbReference type="ARBA" id="ARBA00022679"/>
    </source>
</evidence>
<evidence type="ECO:0000256" key="9">
    <source>
        <dbReference type="SAM" id="MobiDB-lite"/>
    </source>
</evidence>
<evidence type="ECO:0000256" key="8">
    <source>
        <dbReference type="ARBA" id="ARBA00051245"/>
    </source>
</evidence>
<evidence type="ECO:0000256" key="7">
    <source>
        <dbReference type="ARBA" id="ARBA00023137"/>
    </source>
</evidence>
<feature type="transmembrane region" description="Helical" evidence="10">
    <location>
        <begin position="46"/>
        <end position="65"/>
    </location>
</feature>
<dbReference type="InterPro" id="IPR025669">
    <property type="entry name" value="AAA_dom"/>
</dbReference>
<evidence type="ECO:0000256" key="10">
    <source>
        <dbReference type="SAM" id="Phobius"/>
    </source>
</evidence>
<organism evidence="13">
    <name type="scientific">Chlorobium phaeovibrioides (strain DSM 265 / 1930)</name>
    <name type="common">Prosthecochloris vibrioformis (strain DSM 265)</name>
    <dbReference type="NCBI Taxonomy" id="290318"/>
    <lineage>
        <taxon>Bacteria</taxon>
        <taxon>Pseudomonadati</taxon>
        <taxon>Chlorobiota</taxon>
        <taxon>Chlorobiia</taxon>
        <taxon>Chlorobiales</taxon>
        <taxon>Chlorobiaceae</taxon>
        <taxon>Chlorobium/Pelodictyon group</taxon>
        <taxon>Chlorobium</taxon>
    </lineage>
</organism>
<dbReference type="SUPFAM" id="SSF52540">
    <property type="entry name" value="P-loop containing nucleoside triphosphate hydrolases"/>
    <property type="match status" value="1"/>
</dbReference>
<dbReference type="EC" id="2.7.10.2" evidence="2"/>
<keyword evidence="7" id="KW-0829">Tyrosine-protein kinase</keyword>
<dbReference type="PANTHER" id="PTHR32309:SF13">
    <property type="entry name" value="FERRIC ENTEROBACTIN TRANSPORT PROTEIN FEPE"/>
    <property type="match status" value="1"/>
</dbReference>
<dbReference type="NCBIfam" id="TIGR01007">
    <property type="entry name" value="eps_fam"/>
    <property type="match status" value="1"/>
</dbReference>
<dbReference type="InterPro" id="IPR050445">
    <property type="entry name" value="Bact_polysacc_biosynth/exp"/>
</dbReference>
<dbReference type="AlphaFoldDB" id="A4SF30"/>
<dbReference type="EMBL" id="CP000607">
    <property type="protein sequence ID" value="ABP37089.1"/>
    <property type="molecule type" value="Genomic_DNA"/>
</dbReference>
<keyword evidence="10" id="KW-0812">Transmembrane</keyword>
<dbReference type="InterPro" id="IPR027417">
    <property type="entry name" value="P-loop_NTPase"/>
</dbReference>
<dbReference type="CDD" id="cd05387">
    <property type="entry name" value="BY-kinase"/>
    <property type="match status" value="1"/>
</dbReference>
<keyword evidence="10" id="KW-1133">Transmembrane helix</keyword>
<dbReference type="Pfam" id="PF13614">
    <property type="entry name" value="AAA_31"/>
    <property type="match status" value="1"/>
</dbReference>
<dbReference type="GO" id="GO:0004715">
    <property type="term" value="F:non-membrane spanning protein tyrosine kinase activity"/>
    <property type="evidence" value="ECO:0007669"/>
    <property type="project" value="UniProtKB-EC"/>
</dbReference>
<dbReference type="STRING" id="290318.Cvib_1075"/>
<keyword evidence="6" id="KW-0067">ATP-binding</keyword>
<dbReference type="eggNOG" id="COG0489">
    <property type="taxonomic scope" value="Bacteria"/>
</dbReference>
<name>A4SF30_CHLPM</name>
<evidence type="ECO:0000256" key="6">
    <source>
        <dbReference type="ARBA" id="ARBA00022840"/>
    </source>
</evidence>
<feature type="domain" description="Tyrosine-protein kinase G-rich" evidence="12">
    <location>
        <begin position="429"/>
        <end position="505"/>
    </location>
</feature>
<dbReference type="OrthoDB" id="9794577at2"/>
<feature type="region of interest" description="Disordered" evidence="9">
    <location>
        <begin position="1"/>
        <end position="25"/>
    </location>
</feature>